<feature type="compositionally biased region" description="Polar residues" evidence="1">
    <location>
        <begin position="185"/>
        <end position="200"/>
    </location>
</feature>
<evidence type="ECO:0000313" key="3">
    <source>
        <dbReference type="Proteomes" id="UP000291116"/>
    </source>
</evidence>
<feature type="region of interest" description="Disordered" evidence="1">
    <location>
        <begin position="427"/>
        <end position="448"/>
    </location>
</feature>
<keyword evidence="3" id="KW-1185">Reference proteome</keyword>
<accession>A0A448Z9S9</accession>
<dbReference type="Proteomes" id="UP000291116">
    <property type="component" value="Unassembled WGS sequence"/>
</dbReference>
<dbReference type="EMBL" id="CAACVS010000189">
    <property type="protein sequence ID" value="VEU38822.1"/>
    <property type="molecule type" value="Genomic_DNA"/>
</dbReference>
<organism evidence="2 3">
    <name type="scientific">Pseudo-nitzschia multistriata</name>
    <dbReference type="NCBI Taxonomy" id="183589"/>
    <lineage>
        <taxon>Eukaryota</taxon>
        <taxon>Sar</taxon>
        <taxon>Stramenopiles</taxon>
        <taxon>Ochrophyta</taxon>
        <taxon>Bacillariophyta</taxon>
        <taxon>Bacillariophyceae</taxon>
        <taxon>Bacillariophycidae</taxon>
        <taxon>Bacillariales</taxon>
        <taxon>Bacillariaceae</taxon>
        <taxon>Pseudo-nitzschia</taxon>
    </lineage>
</organism>
<gene>
    <name evidence="2" type="ORF">PSNMU_V1.4_AUG-EV-PASAV3_0056540</name>
</gene>
<feature type="region of interest" description="Disordered" evidence="1">
    <location>
        <begin position="247"/>
        <end position="306"/>
    </location>
</feature>
<proteinExistence type="predicted"/>
<name>A0A448Z9S9_9STRA</name>
<feature type="region of interest" description="Disordered" evidence="1">
    <location>
        <begin position="133"/>
        <end position="208"/>
    </location>
</feature>
<feature type="compositionally biased region" description="Basic and acidic residues" evidence="1">
    <location>
        <begin position="170"/>
        <end position="184"/>
    </location>
</feature>
<protein>
    <submittedName>
        <fullName evidence="2">Uncharacterized protein</fullName>
    </submittedName>
</protein>
<feature type="region of interest" description="Disordered" evidence="1">
    <location>
        <begin position="387"/>
        <end position="407"/>
    </location>
</feature>
<sequence length="737" mass="83052">MNHQSKTSNFHREDEQPATEELGSLFSRLKCKNTGEEIISSRKSLKSKTSSKKVHKILTPWLVNDRAAKISGESISKGIQVDDRDINLPMRTEHVIYPSVEGNSVEIQSTLAPASNSKTQVQNKNSIGSVLFGRRRRSSSKSNAIKSSEYNESKSYPQFGSFPENESDEDKTRNNKLRGSEEKIVSTNPVNGSDNLSTSVAEKAGIKPTRTNSYDQRFSYSNGTNSILDNDDDCGLPSMMTSSTISTKYDVGDTSENKTGVRCSQRDIVTPRRRNSRSPSPSRMRREPNPMNPSDSPKNGKVQHHQKVKFKNDWNHEMLMAHEMNKQLSQLSSSFDCGTMNSNSHEAGKAHSKKKATIQNDWDHEMLMAVEMKKQLSQMSSSFDCGTMNGKNRETSFSGSTRESLRQENEKISVLSSSAMSCLNPTSQLSSLGKPNSTMHGTDSGNENNQNLINISGTRQMSTKPATNTLCGAVSSALLLDVKDDDALWKYYERNKMPQLPLYQDQISKYREHITKQDPPPGSTAKAPVSNGEGRIIQDAPRFAGISNSNRIRPDKVDLQETSTRHAVINYSQNPPRHAPLTKADGYDHRRPYDNETTGFQINQGTNNNVSDRELQLRLQYESLMGYQNQASYSHEPVKPSKEQLLDQLRLAVRKASAELDSLYLQKGIRSDFRERYNMRTMETEDCSEESSFMPEYYGRNTQQRHLDHEEEALDYIISTGSIHSPTNRKDKYDFSY</sequence>
<evidence type="ECO:0000256" key="1">
    <source>
        <dbReference type="SAM" id="MobiDB-lite"/>
    </source>
</evidence>
<reference evidence="2 3" key="1">
    <citation type="submission" date="2019-01" db="EMBL/GenBank/DDBJ databases">
        <authorList>
            <person name="Ferrante I. M."/>
        </authorList>
    </citation>
    <scope>NUCLEOTIDE SEQUENCE [LARGE SCALE GENOMIC DNA]</scope>
    <source>
        <strain evidence="2 3">B856</strain>
    </source>
</reference>
<feature type="region of interest" description="Disordered" evidence="1">
    <location>
        <begin position="1"/>
        <end position="26"/>
    </location>
</feature>
<feature type="compositionally biased region" description="Polar residues" evidence="1">
    <location>
        <begin position="143"/>
        <end position="158"/>
    </location>
</feature>
<dbReference type="AlphaFoldDB" id="A0A448Z9S9"/>
<evidence type="ECO:0000313" key="2">
    <source>
        <dbReference type="EMBL" id="VEU38822.1"/>
    </source>
</evidence>